<keyword evidence="3" id="KW-1185">Reference proteome</keyword>
<dbReference type="SUPFAM" id="SSF56300">
    <property type="entry name" value="Metallo-dependent phosphatases"/>
    <property type="match status" value="1"/>
</dbReference>
<accession>A0A4Q1BME9</accession>
<dbReference type="FunCoup" id="A0A4Q1BME9">
    <property type="interactions" value="4"/>
</dbReference>
<proteinExistence type="predicted"/>
<evidence type="ECO:0000259" key="1">
    <source>
        <dbReference type="Pfam" id="PF00149"/>
    </source>
</evidence>
<dbReference type="InterPro" id="IPR029052">
    <property type="entry name" value="Metallo-depent_PP-like"/>
</dbReference>
<dbReference type="PANTHER" id="PTHR46546">
    <property type="entry name" value="SHEWANELLA-LIKE PROTEIN PHOSPHATASE 1"/>
    <property type="match status" value="1"/>
</dbReference>
<dbReference type="InParanoid" id="A0A4Q1BME9"/>
<comment type="caution">
    <text evidence="2">The sequence shown here is derived from an EMBL/GenBank/DDBJ whole genome shotgun (WGS) entry which is preliminary data.</text>
</comment>
<evidence type="ECO:0000313" key="2">
    <source>
        <dbReference type="EMBL" id="RXK38822.1"/>
    </source>
</evidence>
<dbReference type="PANTHER" id="PTHR46546:SF4">
    <property type="entry name" value="SHEWANELLA-LIKE PROTEIN PHOSPHATASE 1"/>
    <property type="match status" value="1"/>
</dbReference>
<feature type="domain" description="Calcineurin-like phosphoesterase" evidence="1">
    <location>
        <begin position="50"/>
        <end position="294"/>
    </location>
</feature>
<dbReference type="OrthoDB" id="5976022at2759"/>
<organism evidence="2 3">
    <name type="scientific">Tremella mesenterica</name>
    <name type="common">Jelly fungus</name>
    <dbReference type="NCBI Taxonomy" id="5217"/>
    <lineage>
        <taxon>Eukaryota</taxon>
        <taxon>Fungi</taxon>
        <taxon>Dikarya</taxon>
        <taxon>Basidiomycota</taxon>
        <taxon>Agaricomycotina</taxon>
        <taxon>Tremellomycetes</taxon>
        <taxon>Tremellales</taxon>
        <taxon>Tremellaceae</taxon>
        <taxon>Tremella</taxon>
    </lineage>
</organism>
<dbReference type="VEuPathDB" id="FungiDB:TREMEDRAFT_68992"/>
<dbReference type="InterPro" id="IPR004843">
    <property type="entry name" value="Calcineurin-like_PHP"/>
</dbReference>
<dbReference type="GO" id="GO:0016787">
    <property type="term" value="F:hydrolase activity"/>
    <property type="evidence" value="ECO:0007669"/>
    <property type="project" value="InterPro"/>
</dbReference>
<gene>
    <name evidence="2" type="ORF">M231_03877</name>
</gene>
<reference evidence="2 3" key="1">
    <citation type="submission" date="2016-06" db="EMBL/GenBank/DDBJ databases">
        <title>Evolution of pathogenesis and genome organization in the Tremellales.</title>
        <authorList>
            <person name="Cuomo C."/>
            <person name="Litvintseva A."/>
            <person name="Heitman J."/>
            <person name="Chen Y."/>
            <person name="Sun S."/>
            <person name="Springer D."/>
            <person name="Dromer F."/>
            <person name="Young S."/>
            <person name="Zeng Q."/>
            <person name="Chapman S."/>
            <person name="Gujja S."/>
            <person name="Saif S."/>
            <person name="Birren B."/>
        </authorList>
    </citation>
    <scope>NUCLEOTIDE SEQUENCE [LARGE SCALE GENOMIC DNA]</scope>
    <source>
        <strain evidence="2 3">ATCC 28783</strain>
    </source>
</reference>
<dbReference type="EMBL" id="SDIL01000041">
    <property type="protein sequence ID" value="RXK38822.1"/>
    <property type="molecule type" value="Genomic_DNA"/>
</dbReference>
<dbReference type="Proteomes" id="UP000289152">
    <property type="component" value="Unassembled WGS sequence"/>
</dbReference>
<dbReference type="Gene3D" id="3.60.21.10">
    <property type="match status" value="1"/>
</dbReference>
<dbReference type="Pfam" id="PF00149">
    <property type="entry name" value="Metallophos"/>
    <property type="match status" value="1"/>
</dbReference>
<dbReference type="AlphaFoldDB" id="A0A4Q1BME9"/>
<sequence length="399" mass="44123">MPTYIKDNLKVILFCSIILLALWVLIAASRSPVVPNDIPRRQGEPVFSQRLVAMGDLHGADLENAKTVLQMASIIDTSSIWIGGTDILVQTGDIIDRGTYALDIYSLMRDLRSQASNAGGRVVSILGNHEMMNAIGDWRYVTAGDIDRFEGVKKRQEVLSVNGWLGREWLANYSTTALVPLSPYPFSPTLCFTHGSLRPSYPHLTPYPESINSLGHSLLLKALTPPLAPPHPPNPYSGLPKDTTTAEAGVYDAGGPFWWRGLAEVKDEKTVCNWARELKEKLGVRRVIGGHTPNYEKIVHRCNASVIIIDTGISSAYGGVLSALEIVYTLTPIQSDTDRSGHRQEPFVPLNITTMDDPDQNSNFDSIKSGQSYLEREEVNAIYQRKKKNIIVEERVVVA</sequence>
<protein>
    <submittedName>
        <fullName evidence="2">Serine-threonine protein phosphatase</fullName>
    </submittedName>
</protein>
<evidence type="ECO:0000313" key="3">
    <source>
        <dbReference type="Proteomes" id="UP000289152"/>
    </source>
</evidence>
<name>A0A4Q1BME9_TREME</name>
<dbReference type="STRING" id="5217.A0A4Q1BME9"/>